<comment type="caution">
    <text evidence="1">The sequence shown here is derived from an EMBL/GenBank/DDBJ whole genome shotgun (WGS) entry which is preliminary data.</text>
</comment>
<accession>A0AAJ0HA27</accession>
<name>A0AAJ0HA27_9PEZI</name>
<gene>
    <name evidence="1" type="ORF">B0T25DRAFT_585269</name>
</gene>
<protein>
    <submittedName>
        <fullName evidence="1">Uncharacterized protein</fullName>
    </submittedName>
</protein>
<organism evidence="1 2">
    <name type="scientific">Lasiosphaeria hispida</name>
    <dbReference type="NCBI Taxonomy" id="260671"/>
    <lineage>
        <taxon>Eukaryota</taxon>
        <taxon>Fungi</taxon>
        <taxon>Dikarya</taxon>
        <taxon>Ascomycota</taxon>
        <taxon>Pezizomycotina</taxon>
        <taxon>Sordariomycetes</taxon>
        <taxon>Sordariomycetidae</taxon>
        <taxon>Sordariales</taxon>
        <taxon>Lasiosphaeriaceae</taxon>
        <taxon>Lasiosphaeria</taxon>
    </lineage>
</organism>
<reference evidence="1" key="1">
    <citation type="journal article" date="2023" name="Mol. Phylogenet. Evol.">
        <title>Genome-scale phylogeny and comparative genomics of the fungal order Sordariales.</title>
        <authorList>
            <person name="Hensen N."/>
            <person name="Bonometti L."/>
            <person name="Westerberg I."/>
            <person name="Brannstrom I.O."/>
            <person name="Guillou S."/>
            <person name="Cros-Aarteil S."/>
            <person name="Calhoun S."/>
            <person name="Haridas S."/>
            <person name="Kuo A."/>
            <person name="Mondo S."/>
            <person name="Pangilinan J."/>
            <person name="Riley R."/>
            <person name="LaButti K."/>
            <person name="Andreopoulos B."/>
            <person name="Lipzen A."/>
            <person name="Chen C."/>
            <person name="Yan M."/>
            <person name="Daum C."/>
            <person name="Ng V."/>
            <person name="Clum A."/>
            <person name="Steindorff A."/>
            <person name="Ohm R.A."/>
            <person name="Martin F."/>
            <person name="Silar P."/>
            <person name="Natvig D.O."/>
            <person name="Lalanne C."/>
            <person name="Gautier V."/>
            <person name="Ament-Velasquez S.L."/>
            <person name="Kruys A."/>
            <person name="Hutchinson M.I."/>
            <person name="Powell A.J."/>
            <person name="Barry K."/>
            <person name="Miller A.N."/>
            <person name="Grigoriev I.V."/>
            <person name="Debuchy R."/>
            <person name="Gladieux P."/>
            <person name="Hiltunen Thoren M."/>
            <person name="Johannesson H."/>
        </authorList>
    </citation>
    <scope>NUCLEOTIDE SEQUENCE</scope>
    <source>
        <strain evidence="1">CBS 955.72</strain>
    </source>
</reference>
<evidence type="ECO:0000313" key="2">
    <source>
        <dbReference type="Proteomes" id="UP001275084"/>
    </source>
</evidence>
<dbReference type="Proteomes" id="UP001275084">
    <property type="component" value="Unassembled WGS sequence"/>
</dbReference>
<dbReference type="AlphaFoldDB" id="A0AAJ0HA27"/>
<keyword evidence="2" id="KW-1185">Reference proteome</keyword>
<dbReference type="EMBL" id="JAUIQD010000007">
    <property type="protein sequence ID" value="KAK3344499.1"/>
    <property type="molecule type" value="Genomic_DNA"/>
</dbReference>
<sequence length="309" mass="34718">MSRFHCFPVSRRLIPSRAHPVYRHFATMDISSGEVSFGRTCPGTLMQDLQRNNSDQVAKIKKLQTSLSRHEVTYQCPVPCRDLDIVYNFITSINALEELSVLNYERDVSGFWPTVFHHANSLHSLAIHTPPQNYSHIWTPATIATVASGLGNLKNLEIDLPLKEAESYVKGVQIADADFVMGEASKLHNLESILVNVPLQDAASPFADQHTWNAMGCISFPHLNEEVCKRLARTLLGMFPADAALKRLEVRFVRRCWDDRCQFWTLACSTRAERGMGGNVTVEGGQGWGGYLAPWPEYGGLLWNLMSRI</sequence>
<proteinExistence type="predicted"/>
<evidence type="ECO:0000313" key="1">
    <source>
        <dbReference type="EMBL" id="KAK3344499.1"/>
    </source>
</evidence>
<reference evidence="1" key="2">
    <citation type="submission" date="2023-06" db="EMBL/GenBank/DDBJ databases">
        <authorList>
            <consortium name="Lawrence Berkeley National Laboratory"/>
            <person name="Haridas S."/>
            <person name="Hensen N."/>
            <person name="Bonometti L."/>
            <person name="Westerberg I."/>
            <person name="Brannstrom I.O."/>
            <person name="Guillou S."/>
            <person name="Cros-Aarteil S."/>
            <person name="Calhoun S."/>
            <person name="Kuo A."/>
            <person name="Mondo S."/>
            <person name="Pangilinan J."/>
            <person name="Riley R."/>
            <person name="Labutti K."/>
            <person name="Andreopoulos B."/>
            <person name="Lipzen A."/>
            <person name="Chen C."/>
            <person name="Yanf M."/>
            <person name="Daum C."/>
            <person name="Ng V."/>
            <person name="Clum A."/>
            <person name="Steindorff A."/>
            <person name="Ohm R."/>
            <person name="Martin F."/>
            <person name="Silar P."/>
            <person name="Natvig D."/>
            <person name="Lalanne C."/>
            <person name="Gautier V."/>
            <person name="Ament-Velasquez S.L."/>
            <person name="Kruys A."/>
            <person name="Hutchinson M.I."/>
            <person name="Powell A.J."/>
            <person name="Barry K."/>
            <person name="Miller A.N."/>
            <person name="Grigoriev I.V."/>
            <person name="Debuchy R."/>
            <person name="Gladieux P."/>
            <person name="Thoren M.H."/>
            <person name="Johannesson H."/>
        </authorList>
    </citation>
    <scope>NUCLEOTIDE SEQUENCE</scope>
    <source>
        <strain evidence="1">CBS 955.72</strain>
    </source>
</reference>